<sequence length="245" mass="26537">MAALLVAVGCGGGEVPRAERVSRAIDRALVYLHDTDHELGVDVLLAARAYGARTGDARVEPMVQHRLTRMPAREVERYGELLDLEIRPFSAPPRAPIASASRGPSDDEAGELAQRCSLDARECRLDDACRAYVAADDQRGYALTHQAFVLVVAHARECTLDIDVDARRAALAARLRAELAAAARVDDLYAERLAMLVAIGDTLEPAWIDALLDAQQPEGCFPSDHDTRCHPHATGLALWALSAAR</sequence>
<proteinExistence type="predicted"/>
<accession>A0A0F6YH44</accession>
<evidence type="ECO:0000313" key="1">
    <source>
        <dbReference type="EMBL" id="AKF05366.1"/>
    </source>
</evidence>
<organism evidence="1 2">
    <name type="scientific">Sandaracinus amylolyticus</name>
    <dbReference type="NCBI Taxonomy" id="927083"/>
    <lineage>
        <taxon>Bacteria</taxon>
        <taxon>Pseudomonadati</taxon>
        <taxon>Myxococcota</taxon>
        <taxon>Polyangia</taxon>
        <taxon>Polyangiales</taxon>
        <taxon>Sandaracinaceae</taxon>
        <taxon>Sandaracinus</taxon>
    </lineage>
</organism>
<dbReference type="InterPro" id="IPR031751">
    <property type="entry name" value="DUF4735"/>
</dbReference>
<protein>
    <submittedName>
        <fullName evidence="1">Uncharacterized protein</fullName>
    </submittedName>
</protein>
<dbReference type="STRING" id="927083.DB32_002515"/>
<dbReference type="KEGG" id="samy:DB32_002515"/>
<dbReference type="PANTHER" id="PTHR33539:SF1">
    <property type="entry name" value="UPF0764 PROTEIN C16ORF89"/>
    <property type="match status" value="1"/>
</dbReference>
<dbReference type="RefSeq" id="WP_053232615.1">
    <property type="nucleotide sequence ID" value="NZ_CP011125.1"/>
</dbReference>
<dbReference type="Proteomes" id="UP000034883">
    <property type="component" value="Chromosome"/>
</dbReference>
<dbReference type="InterPro" id="IPR008930">
    <property type="entry name" value="Terpenoid_cyclase/PrenylTrfase"/>
</dbReference>
<dbReference type="GO" id="GO:0005829">
    <property type="term" value="C:cytosol"/>
    <property type="evidence" value="ECO:0007669"/>
    <property type="project" value="TreeGrafter"/>
</dbReference>
<dbReference type="GO" id="GO:0016020">
    <property type="term" value="C:membrane"/>
    <property type="evidence" value="ECO:0007669"/>
    <property type="project" value="TreeGrafter"/>
</dbReference>
<dbReference type="EMBL" id="CP011125">
    <property type="protein sequence ID" value="AKF05366.1"/>
    <property type="molecule type" value="Genomic_DNA"/>
</dbReference>
<gene>
    <name evidence="1" type="ORF">DB32_002515</name>
</gene>
<dbReference type="SUPFAM" id="SSF48239">
    <property type="entry name" value="Terpenoid cyclases/Protein prenyltransferases"/>
    <property type="match status" value="1"/>
</dbReference>
<dbReference type="AlphaFoldDB" id="A0A0F6YH44"/>
<evidence type="ECO:0000313" key="2">
    <source>
        <dbReference type="Proteomes" id="UP000034883"/>
    </source>
</evidence>
<keyword evidence="2" id="KW-1185">Reference proteome</keyword>
<dbReference type="PANTHER" id="PTHR33539">
    <property type="entry name" value="UPF0764 PROTEIN C16ORF89"/>
    <property type="match status" value="1"/>
</dbReference>
<reference evidence="1 2" key="1">
    <citation type="submission" date="2015-03" db="EMBL/GenBank/DDBJ databases">
        <title>Genome assembly of Sandaracinus amylolyticus DSM 53668.</title>
        <authorList>
            <person name="Sharma G."/>
            <person name="Subramanian S."/>
        </authorList>
    </citation>
    <scope>NUCLEOTIDE SEQUENCE [LARGE SCALE GENOMIC DNA]</scope>
    <source>
        <strain evidence="1 2">DSM 53668</strain>
    </source>
</reference>
<name>A0A0F6YH44_9BACT</name>
<dbReference type="Pfam" id="PF15882">
    <property type="entry name" value="DUF4735"/>
    <property type="match status" value="1"/>
</dbReference>